<dbReference type="PANTHER" id="PTHR37159">
    <property type="entry name" value="GH11867P"/>
    <property type="match status" value="1"/>
</dbReference>
<proteinExistence type="predicted"/>
<evidence type="ECO:0000313" key="2">
    <source>
        <dbReference type="EMBL" id="OXA40167.1"/>
    </source>
</evidence>
<dbReference type="PANTHER" id="PTHR37159:SF1">
    <property type="entry name" value="GH11867P"/>
    <property type="match status" value="1"/>
</dbReference>
<organism evidence="2 3">
    <name type="scientific">Folsomia candida</name>
    <name type="common">Springtail</name>
    <dbReference type="NCBI Taxonomy" id="158441"/>
    <lineage>
        <taxon>Eukaryota</taxon>
        <taxon>Metazoa</taxon>
        <taxon>Ecdysozoa</taxon>
        <taxon>Arthropoda</taxon>
        <taxon>Hexapoda</taxon>
        <taxon>Collembola</taxon>
        <taxon>Entomobryomorpha</taxon>
        <taxon>Isotomoidea</taxon>
        <taxon>Isotomidae</taxon>
        <taxon>Proisotominae</taxon>
        <taxon>Folsomia</taxon>
    </lineage>
</organism>
<dbReference type="AlphaFoldDB" id="A0A226D5Z7"/>
<evidence type="ECO:0000313" key="3">
    <source>
        <dbReference type="Proteomes" id="UP000198287"/>
    </source>
</evidence>
<keyword evidence="3" id="KW-1185">Reference proteome</keyword>
<accession>A0A226D5Z7</accession>
<protein>
    <submittedName>
        <fullName evidence="2">Uncharacterized protein</fullName>
    </submittedName>
</protein>
<sequence>MTRVFLKIIIFLTATIVTVVVGSQTCPGVSPKNCSKHVIMSPCPSTIPTCSVPYEDLLSARLEDGNTPRVDLSFPSWINFPLMRQGQRFAKNNWFSFSLAAALGRAANMNNADIRDVAMFTKTMSNSPIGCAHILASFGAKAMTWFDDLQPSTQPVNPEKSDFLQSVNRIRWIHVKVARDIVATQRITGNNHIVNDSNYEDVKVNDVVWTAFHQDLTASNIPAEQREPIPPILFEGNDSIPFFNQHSLAFFQFNAFAYPIIMGERFGIKATDQDLWAFNHLSAVIGYTFGLDDKFNLALQPEFESLKEYYWKFFNRTILPSLFKINKRTKVTIENILEGTRINTPAWTLQLYLYRVATMLANVPAPSLASLFTDQDKFHDNNLRNNVLPNLLKSATFRTQTNMKAINDLMKIGAKYYGANYSTQYRRARYAFLTPIQNE</sequence>
<feature type="chain" id="PRO_5011968502" evidence="1">
    <location>
        <begin position="23"/>
        <end position="439"/>
    </location>
</feature>
<keyword evidence="1" id="KW-0732">Signal</keyword>
<reference evidence="2 3" key="1">
    <citation type="submission" date="2015-12" db="EMBL/GenBank/DDBJ databases">
        <title>The genome of Folsomia candida.</title>
        <authorList>
            <person name="Faddeeva A."/>
            <person name="Derks M.F."/>
            <person name="Anvar Y."/>
            <person name="Smit S."/>
            <person name="Van Straalen N."/>
            <person name="Roelofs D."/>
        </authorList>
    </citation>
    <scope>NUCLEOTIDE SEQUENCE [LARGE SCALE GENOMIC DNA]</scope>
    <source>
        <strain evidence="2 3">VU population</strain>
        <tissue evidence="2">Whole body</tissue>
    </source>
</reference>
<evidence type="ECO:0000256" key="1">
    <source>
        <dbReference type="SAM" id="SignalP"/>
    </source>
</evidence>
<gene>
    <name evidence="2" type="ORF">Fcan01_25043</name>
</gene>
<name>A0A226D5Z7_FOLCA</name>
<dbReference type="EMBL" id="LNIX01000034">
    <property type="protein sequence ID" value="OXA40167.1"/>
    <property type="molecule type" value="Genomic_DNA"/>
</dbReference>
<comment type="caution">
    <text evidence="2">The sequence shown here is derived from an EMBL/GenBank/DDBJ whole genome shotgun (WGS) entry which is preliminary data.</text>
</comment>
<dbReference type="Proteomes" id="UP000198287">
    <property type="component" value="Unassembled WGS sequence"/>
</dbReference>
<dbReference type="OrthoDB" id="6361347at2759"/>
<feature type="signal peptide" evidence="1">
    <location>
        <begin position="1"/>
        <end position="22"/>
    </location>
</feature>